<dbReference type="RefSeq" id="XP_018289842.1">
    <property type="nucleotide sequence ID" value="XM_018439408.1"/>
</dbReference>
<reference evidence="2" key="1">
    <citation type="submission" date="2015-06" db="EMBL/GenBank/DDBJ databases">
        <title>Expansion of signal transduction pathways in fungi by whole-genome duplication.</title>
        <authorList>
            <consortium name="DOE Joint Genome Institute"/>
            <person name="Corrochano L.M."/>
            <person name="Kuo A."/>
            <person name="Marcet-Houben M."/>
            <person name="Polaino S."/>
            <person name="Salamov A."/>
            <person name="Villalobos J.M."/>
            <person name="Alvarez M.I."/>
            <person name="Avalos J."/>
            <person name="Benito E.P."/>
            <person name="Benoit I."/>
            <person name="Burger G."/>
            <person name="Camino L.P."/>
            <person name="Canovas D."/>
            <person name="Cerda-Olmedo E."/>
            <person name="Cheng J.-F."/>
            <person name="Dominguez A."/>
            <person name="Elias M."/>
            <person name="Eslava A.P."/>
            <person name="Glaser F."/>
            <person name="Grimwood J."/>
            <person name="Gutierrez G."/>
            <person name="Heitman J."/>
            <person name="Henrissat B."/>
            <person name="Iturriaga E.A."/>
            <person name="Lang B.F."/>
            <person name="Lavin J.L."/>
            <person name="Lee S."/>
            <person name="Li W."/>
            <person name="Lindquist E."/>
            <person name="Lopez-Garcia S."/>
            <person name="Luque E.M."/>
            <person name="Marcos A.T."/>
            <person name="Martin J."/>
            <person name="McCluskey K."/>
            <person name="Medina H.R."/>
            <person name="Miralles-Duran A."/>
            <person name="Miyazaki A."/>
            <person name="Munoz-Torres E."/>
            <person name="Oguiza J.A."/>
            <person name="Ohm R."/>
            <person name="Olmedo M."/>
            <person name="Orejas M."/>
            <person name="Ortiz-Castellanos L."/>
            <person name="Pisabarro A.G."/>
            <person name="Rodriguez-Romero J."/>
            <person name="Ruiz-Herrera J."/>
            <person name="Ruiz-Vazquez R."/>
            <person name="Sanz C."/>
            <person name="Schackwitz W."/>
            <person name="Schmutz J."/>
            <person name="Shahriari M."/>
            <person name="Shelest E."/>
            <person name="Silva-Franco F."/>
            <person name="Soanes D."/>
            <person name="Syed K."/>
            <person name="Tagua V.G."/>
            <person name="Talbot N.J."/>
            <person name="Thon M."/>
            <person name="De vries R.P."/>
            <person name="Wiebenga A."/>
            <person name="Yadav J.S."/>
            <person name="Braun E.L."/>
            <person name="Baker S."/>
            <person name="Garre V."/>
            <person name="Horwitz B."/>
            <person name="Torres-Martinez S."/>
            <person name="Idnurm A."/>
            <person name="Herrera-Estrella A."/>
            <person name="Gabaldon T."/>
            <person name="Grigoriev I.V."/>
        </authorList>
    </citation>
    <scope>NUCLEOTIDE SEQUENCE [LARGE SCALE GENOMIC DNA]</scope>
    <source>
        <strain evidence="2">NRRL 1555(-)</strain>
    </source>
</reference>
<dbReference type="EMBL" id="KV440985">
    <property type="protein sequence ID" value="OAD71802.1"/>
    <property type="molecule type" value="Genomic_DNA"/>
</dbReference>
<gene>
    <name evidence="1" type="ORF">PHYBLDRAFT_187661</name>
</gene>
<keyword evidence="2" id="KW-1185">Reference proteome</keyword>
<accession>A0A162TXJ7</accession>
<name>A0A162TXJ7_PHYB8</name>
<protein>
    <submittedName>
        <fullName evidence="1">Uncharacterized protein</fullName>
    </submittedName>
</protein>
<dbReference type="AlphaFoldDB" id="A0A162TXJ7"/>
<evidence type="ECO:0000313" key="2">
    <source>
        <dbReference type="Proteomes" id="UP000077315"/>
    </source>
</evidence>
<dbReference type="Proteomes" id="UP000077315">
    <property type="component" value="Unassembled WGS sequence"/>
</dbReference>
<sequence length="200" mass="23373">MIQLIFYEPLSKSDDSSWFLRAEARYIVSDIMMGHRGMSTAPGDTHSKWPEFLDFMSYEVGLLVISAGKIQDPATSLEHLVDYGYWSKKKMNAKLMPIFCTDCSGTFLVIFYCESLFNKIKTTEKDKLSGKKMNTGGKTILLHHHFKVDFNERYQKKSRRAIKIHLVYLTKEHKYNKTALKYKFKIKIKETKHNDNIKVK</sequence>
<dbReference type="GeneID" id="29000314"/>
<dbReference type="InParanoid" id="A0A162TXJ7"/>
<evidence type="ECO:0000313" key="1">
    <source>
        <dbReference type="EMBL" id="OAD71802.1"/>
    </source>
</evidence>
<dbReference type="VEuPathDB" id="FungiDB:PHYBLDRAFT_187661"/>
<organism evidence="1 2">
    <name type="scientific">Phycomyces blakesleeanus (strain ATCC 8743b / DSM 1359 / FGSC 10004 / NBRC 33097 / NRRL 1555)</name>
    <dbReference type="NCBI Taxonomy" id="763407"/>
    <lineage>
        <taxon>Eukaryota</taxon>
        <taxon>Fungi</taxon>
        <taxon>Fungi incertae sedis</taxon>
        <taxon>Mucoromycota</taxon>
        <taxon>Mucoromycotina</taxon>
        <taxon>Mucoromycetes</taxon>
        <taxon>Mucorales</taxon>
        <taxon>Phycomycetaceae</taxon>
        <taxon>Phycomyces</taxon>
    </lineage>
</organism>
<proteinExistence type="predicted"/>